<feature type="region of interest" description="Disordered" evidence="1">
    <location>
        <begin position="1"/>
        <end position="27"/>
    </location>
</feature>
<organism evidence="3 4">
    <name type="scientific">Penicillium cataractarum</name>
    <dbReference type="NCBI Taxonomy" id="2100454"/>
    <lineage>
        <taxon>Eukaryota</taxon>
        <taxon>Fungi</taxon>
        <taxon>Dikarya</taxon>
        <taxon>Ascomycota</taxon>
        <taxon>Pezizomycotina</taxon>
        <taxon>Eurotiomycetes</taxon>
        <taxon>Eurotiomycetidae</taxon>
        <taxon>Eurotiales</taxon>
        <taxon>Aspergillaceae</taxon>
        <taxon>Penicillium</taxon>
    </lineage>
</organism>
<name>A0A9W9RZB7_9EURO</name>
<dbReference type="InterPro" id="IPR056632">
    <property type="entry name" value="DUF7730"/>
</dbReference>
<dbReference type="EMBL" id="JAPZBS010000007">
    <property type="protein sequence ID" value="KAJ5369168.1"/>
    <property type="molecule type" value="Genomic_DNA"/>
</dbReference>
<dbReference type="AlphaFoldDB" id="A0A9W9RZB7"/>
<dbReference type="Pfam" id="PF24864">
    <property type="entry name" value="DUF7730"/>
    <property type="match status" value="1"/>
</dbReference>
<dbReference type="PANTHER" id="PTHR38790">
    <property type="entry name" value="2EXR DOMAIN-CONTAINING PROTEIN-RELATED"/>
    <property type="match status" value="1"/>
</dbReference>
<accession>A0A9W9RZB7</accession>
<reference evidence="3" key="1">
    <citation type="submission" date="2022-11" db="EMBL/GenBank/DDBJ databases">
        <authorList>
            <person name="Petersen C."/>
        </authorList>
    </citation>
    <scope>NUCLEOTIDE SEQUENCE</scope>
    <source>
        <strain evidence="3">IBT 29864</strain>
    </source>
</reference>
<sequence>MGRSESALPDIKERRALTPPLAPPPRITREYSRKEMTYLQQASPLFKPPQELRQEIYRYVLLTPGVYVICDLVTPCSNYYSIWLLSDAKKDKKTELFLDFLPTRDDPTILGLLLSCRRVYAEARDIFYGETKWHFPLDKGLFQLIERLPPARLNTIRDIALEARNVRGKGGDDDLSIWKEMVKAATSLKGLRTVTVYIPPSETKTNTQMVEVAREANFPALEIFRADVYLYCISL</sequence>
<dbReference type="OrthoDB" id="4757095at2759"/>
<protein>
    <recommendedName>
        <fullName evidence="2">DUF7730 domain-containing protein</fullName>
    </recommendedName>
</protein>
<proteinExistence type="predicted"/>
<reference evidence="3" key="2">
    <citation type="journal article" date="2023" name="IMA Fungus">
        <title>Comparative genomic study of the Penicillium genus elucidates a diverse pangenome and 15 lateral gene transfer events.</title>
        <authorList>
            <person name="Petersen C."/>
            <person name="Sorensen T."/>
            <person name="Nielsen M.R."/>
            <person name="Sondergaard T.E."/>
            <person name="Sorensen J.L."/>
            <person name="Fitzpatrick D.A."/>
            <person name="Frisvad J.C."/>
            <person name="Nielsen K.L."/>
        </authorList>
    </citation>
    <scope>NUCLEOTIDE SEQUENCE</scope>
    <source>
        <strain evidence="3">IBT 29864</strain>
    </source>
</reference>
<evidence type="ECO:0000259" key="2">
    <source>
        <dbReference type="Pfam" id="PF24864"/>
    </source>
</evidence>
<comment type="caution">
    <text evidence="3">The sequence shown here is derived from an EMBL/GenBank/DDBJ whole genome shotgun (WGS) entry which is preliminary data.</text>
</comment>
<evidence type="ECO:0000256" key="1">
    <source>
        <dbReference type="SAM" id="MobiDB-lite"/>
    </source>
</evidence>
<feature type="domain" description="DUF7730" evidence="2">
    <location>
        <begin position="40"/>
        <end position="200"/>
    </location>
</feature>
<dbReference type="PANTHER" id="PTHR38790:SF9">
    <property type="entry name" value="F-BOX DOMAIN-CONTAINING PROTEIN"/>
    <property type="match status" value="1"/>
</dbReference>
<dbReference type="GeneID" id="81441026"/>
<evidence type="ECO:0000313" key="4">
    <source>
        <dbReference type="Proteomes" id="UP001147782"/>
    </source>
</evidence>
<dbReference type="RefSeq" id="XP_056553910.1">
    <property type="nucleotide sequence ID" value="XM_056701847.1"/>
</dbReference>
<gene>
    <name evidence="3" type="ORF">N7496_008928</name>
</gene>
<keyword evidence="4" id="KW-1185">Reference proteome</keyword>
<evidence type="ECO:0000313" key="3">
    <source>
        <dbReference type="EMBL" id="KAJ5369168.1"/>
    </source>
</evidence>
<dbReference type="Proteomes" id="UP001147782">
    <property type="component" value="Unassembled WGS sequence"/>
</dbReference>